<dbReference type="AlphaFoldDB" id="A0A813TNK1"/>
<comment type="caution">
    <text evidence="1">The sequence shown here is derived from an EMBL/GenBank/DDBJ whole genome shotgun (WGS) entry which is preliminary data.</text>
</comment>
<gene>
    <name evidence="1" type="ORF">OXX778_LOCUS7021</name>
</gene>
<name>A0A813TNK1_9BILA</name>
<proteinExistence type="predicted"/>
<organism evidence="1 2">
    <name type="scientific">Brachionus calyciflorus</name>
    <dbReference type="NCBI Taxonomy" id="104777"/>
    <lineage>
        <taxon>Eukaryota</taxon>
        <taxon>Metazoa</taxon>
        <taxon>Spiralia</taxon>
        <taxon>Gnathifera</taxon>
        <taxon>Rotifera</taxon>
        <taxon>Eurotatoria</taxon>
        <taxon>Monogononta</taxon>
        <taxon>Pseudotrocha</taxon>
        <taxon>Ploima</taxon>
        <taxon>Brachionidae</taxon>
        <taxon>Brachionus</taxon>
    </lineage>
</organism>
<protein>
    <submittedName>
        <fullName evidence="1">Uncharacterized protein</fullName>
    </submittedName>
</protein>
<evidence type="ECO:0000313" key="1">
    <source>
        <dbReference type="EMBL" id="CAF0811946.1"/>
    </source>
</evidence>
<evidence type="ECO:0000313" key="2">
    <source>
        <dbReference type="Proteomes" id="UP000663879"/>
    </source>
</evidence>
<dbReference type="EMBL" id="CAJNOC010000870">
    <property type="protein sequence ID" value="CAF0811946.1"/>
    <property type="molecule type" value="Genomic_DNA"/>
</dbReference>
<dbReference type="Proteomes" id="UP000663879">
    <property type="component" value="Unassembled WGS sequence"/>
</dbReference>
<dbReference type="OrthoDB" id="10053420at2759"/>
<sequence>MQMSNKFQTTVQHITAISDSKYKDLPNKKEIIQIKNDITGADGNNLTFLGKTWVKIQFGTYITQMYVYIKKDFVQECLIGLDFVNKFNGVRIPIGHLKSTLKNFTISTIHNYNKKLKQLQINKIEEKPKHIQTIQSNSDTKT</sequence>
<accession>A0A813TNK1</accession>
<reference evidence="1" key="1">
    <citation type="submission" date="2021-02" db="EMBL/GenBank/DDBJ databases">
        <authorList>
            <person name="Nowell W R."/>
        </authorList>
    </citation>
    <scope>NUCLEOTIDE SEQUENCE</scope>
    <source>
        <strain evidence="1">Ploen Becks lab</strain>
    </source>
</reference>
<keyword evidence="2" id="KW-1185">Reference proteome</keyword>